<keyword evidence="2" id="KW-1185">Reference proteome</keyword>
<protein>
    <recommendedName>
        <fullName evidence="3">Endonuclease/exonuclease/phosphatase domain-containing protein</fullName>
    </recommendedName>
</protein>
<name>A0A2G8L8I2_STIJA</name>
<comment type="caution">
    <text evidence="1">The sequence shown here is derived from an EMBL/GenBank/DDBJ whole genome shotgun (WGS) entry which is preliminary data.</text>
</comment>
<reference evidence="1 2" key="1">
    <citation type="journal article" date="2017" name="PLoS Biol.">
        <title>The sea cucumber genome provides insights into morphological evolution and visceral regeneration.</title>
        <authorList>
            <person name="Zhang X."/>
            <person name="Sun L."/>
            <person name="Yuan J."/>
            <person name="Sun Y."/>
            <person name="Gao Y."/>
            <person name="Zhang L."/>
            <person name="Li S."/>
            <person name="Dai H."/>
            <person name="Hamel J.F."/>
            <person name="Liu C."/>
            <person name="Yu Y."/>
            <person name="Liu S."/>
            <person name="Lin W."/>
            <person name="Guo K."/>
            <person name="Jin S."/>
            <person name="Xu P."/>
            <person name="Storey K.B."/>
            <person name="Huan P."/>
            <person name="Zhang T."/>
            <person name="Zhou Y."/>
            <person name="Zhang J."/>
            <person name="Lin C."/>
            <person name="Li X."/>
            <person name="Xing L."/>
            <person name="Huo D."/>
            <person name="Sun M."/>
            <person name="Wang L."/>
            <person name="Mercier A."/>
            <person name="Li F."/>
            <person name="Yang H."/>
            <person name="Xiang J."/>
        </authorList>
    </citation>
    <scope>NUCLEOTIDE SEQUENCE [LARGE SCALE GENOMIC DNA]</scope>
    <source>
        <strain evidence="1">Shaxun</strain>
        <tissue evidence="1">Muscle</tissue>
    </source>
</reference>
<gene>
    <name evidence="1" type="ORF">BSL78_06535</name>
</gene>
<evidence type="ECO:0008006" key="3">
    <source>
        <dbReference type="Google" id="ProtNLM"/>
    </source>
</evidence>
<dbReference type="SUPFAM" id="SSF56219">
    <property type="entry name" value="DNase I-like"/>
    <property type="match status" value="1"/>
</dbReference>
<dbReference type="EMBL" id="MRZV01000171">
    <property type="protein sequence ID" value="PIK56567.1"/>
    <property type="molecule type" value="Genomic_DNA"/>
</dbReference>
<dbReference type="STRING" id="307972.A0A2G8L8I2"/>
<sequence length="281" mass="32291">MENGSSQNLVQYGACTLYSIKANMTEFLLEPRVLNKLKELSIVRRRRGKRAGIQKRIRQTKPANFSFPYGFSSNMFSIQGKFTHLEQTIVNMPNLCFIALQETKIQKYVCQSWNDEIPQHLVTDEALQLENFYMFRYDREYSANGGGLITYVSKEWAICRPKVSVTLSTPDIELLAVSAHPRFLPSGTNSIIIVNIYTRPASNFPVAHAEMKKALTKILKNNPRSNVVILGDINRNRVPLLETMGYKNLVNFITYSIQDHRLLWMLCMSKTIITKLENYIP</sequence>
<accession>A0A2G8L8I2</accession>
<dbReference type="Gene3D" id="3.60.10.10">
    <property type="entry name" value="Endonuclease/exonuclease/phosphatase"/>
    <property type="match status" value="1"/>
</dbReference>
<evidence type="ECO:0000313" key="2">
    <source>
        <dbReference type="Proteomes" id="UP000230750"/>
    </source>
</evidence>
<organism evidence="1 2">
    <name type="scientific">Stichopus japonicus</name>
    <name type="common">Sea cucumber</name>
    <dbReference type="NCBI Taxonomy" id="307972"/>
    <lineage>
        <taxon>Eukaryota</taxon>
        <taxon>Metazoa</taxon>
        <taxon>Echinodermata</taxon>
        <taxon>Eleutherozoa</taxon>
        <taxon>Echinozoa</taxon>
        <taxon>Holothuroidea</taxon>
        <taxon>Aspidochirotacea</taxon>
        <taxon>Aspidochirotida</taxon>
        <taxon>Stichopodidae</taxon>
        <taxon>Apostichopus</taxon>
    </lineage>
</organism>
<dbReference type="AlphaFoldDB" id="A0A2G8L8I2"/>
<dbReference type="Proteomes" id="UP000230750">
    <property type="component" value="Unassembled WGS sequence"/>
</dbReference>
<dbReference type="InterPro" id="IPR036691">
    <property type="entry name" value="Endo/exonu/phosph_ase_sf"/>
</dbReference>
<proteinExistence type="predicted"/>
<evidence type="ECO:0000313" key="1">
    <source>
        <dbReference type="EMBL" id="PIK56567.1"/>
    </source>
</evidence>